<reference evidence="2 3" key="1">
    <citation type="submission" date="2024-08" db="EMBL/GenBank/DDBJ databases">
        <authorList>
            <person name="Will J Nash"/>
            <person name="Angela Man"/>
            <person name="Seanna McTaggart"/>
            <person name="Kendall Baker"/>
            <person name="Tom Barker"/>
            <person name="Leah Catchpole"/>
            <person name="Alex Durrant"/>
            <person name="Karim Gharbi"/>
            <person name="Naomi Irish"/>
            <person name="Gemy Kaithakottil"/>
            <person name="Debby Ku"/>
            <person name="Aaliyah Providence"/>
            <person name="Felix Shaw"/>
            <person name="David Swarbreck"/>
            <person name="Chris Watkins"/>
            <person name="Ann M. McCartney"/>
            <person name="Giulio Formenti"/>
            <person name="Alice Mouton"/>
            <person name="Noel Vella"/>
            <person name="Bjorn M von Reumont"/>
            <person name="Adriana Vella"/>
            <person name="Wilfried Haerty"/>
        </authorList>
    </citation>
    <scope>NUCLEOTIDE SEQUENCE [LARGE SCALE GENOMIC DNA]</scope>
</reference>
<dbReference type="InterPro" id="IPR036236">
    <property type="entry name" value="Znf_C2H2_sf"/>
</dbReference>
<keyword evidence="3" id="KW-1185">Reference proteome</keyword>
<accession>A0ABP1NXQ9</accession>
<gene>
    <name evidence="2" type="ORF">XYLVIOL_LOCUS7373</name>
</gene>
<dbReference type="SUPFAM" id="SSF57667">
    <property type="entry name" value="beta-beta-alpha zinc fingers"/>
    <property type="match status" value="1"/>
</dbReference>
<dbReference type="InterPro" id="IPR013087">
    <property type="entry name" value="Znf_C2H2_type"/>
</dbReference>
<sequence>MLPTSFDFNRNLPIVNENSANSRITLKQLRSQVAIRFLLAKTKRFNLLKQQFQQMQQKKQQAALKTESSPECLSYLGLAPKDANKLEERNTRKQENRSDFQFLKPQIYECSYCTKIFFHKLLHRRHSIRHLRKIHWCLKCNQGFPSKTSKRRHDLVCRR</sequence>
<protein>
    <recommendedName>
        <fullName evidence="1">C2H2-type domain-containing protein</fullName>
    </recommendedName>
</protein>
<dbReference type="PROSITE" id="PS00028">
    <property type="entry name" value="ZINC_FINGER_C2H2_1"/>
    <property type="match status" value="1"/>
</dbReference>
<feature type="domain" description="C2H2-type" evidence="1">
    <location>
        <begin position="110"/>
        <end position="130"/>
    </location>
</feature>
<dbReference type="EMBL" id="CAXAJV020001294">
    <property type="protein sequence ID" value="CAL7945717.1"/>
    <property type="molecule type" value="Genomic_DNA"/>
</dbReference>
<evidence type="ECO:0000259" key="1">
    <source>
        <dbReference type="PROSITE" id="PS00028"/>
    </source>
</evidence>
<comment type="caution">
    <text evidence="2">The sequence shown here is derived from an EMBL/GenBank/DDBJ whole genome shotgun (WGS) entry which is preliminary data.</text>
</comment>
<evidence type="ECO:0000313" key="3">
    <source>
        <dbReference type="Proteomes" id="UP001642520"/>
    </source>
</evidence>
<dbReference type="Proteomes" id="UP001642520">
    <property type="component" value="Unassembled WGS sequence"/>
</dbReference>
<organism evidence="2 3">
    <name type="scientific">Xylocopa violacea</name>
    <name type="common">Violet carpenter bee</name>
    <name type="synonym">Apis violacea</name>
    <dbReference type="NCBI Taxonomy" id="135666"/>
    <lineage>
        <taxon>Eukaryota</taxon>
        <taxon>Metazoa</taxon>
        <taxon>Ecdysozoa</taxon>
        <taxon>Arthropoda</taxon>
        <taxon>Hexapoda</taxon>
        <taxon>Insecta</taxon>
        <taxon>Pterygota</taxon>
        <taxon>Neoptera</taxon>
        <taxon>Endopterygota</taxon>
        <taxon>Hymenoptera</taxon>
        <taxon>Apocrita</taxon>
        <taxon>Aculeata</taxon>
        <taxon>Apoidea</taxon>
        <taxon>Anthophila</taxon>
        <taxon>Apidae</taxon>
        <taxon>Xylocopa</taxon>
        <taxon>Xylocopa</taxon>
    </lineage>
</organism>
<proteinExistence type="predicted"/>
<name>A0ABP1NXQ9_XYLVO</name>
<evidence type="ECO:0000313" key="2">
    <source>
        <dbReference type="EMBL" id="CAL7945717.1"/>
    </source>
</evidence>